<evidence type="ECO:0000256" key="1">
    <source>
        <dbReference type="ARBA" id="ARBA00006643"/>
    </source>
</evidence>
<dbReference type="EMBL" id="MVGT01004037">
    <property type="protein sequence ID" value="OVA01834.1"/>
    <property type="molecule type" value="Genomic_DNA"/>
</dbReference>
<dbReference type="OMA" id="GCSDMAR"/>
<dbReference type="InterPro" id="IPR046849">
    <property type="entry name" value="E2_motif"/>
</dbReference>
<evidence type="ECO:0000313" key="6">
    <source>
        <dbReference type="Proteomes" id="UP000195402"/>
    </source>
</evidence>
<dbReference type="InterPro" id="IPR002885">
    <property type="entry name" value="PPR_rpt"/>
</dbReference>
<gene>
    <name evidence="5" type="ORF">BVC80_9075g81</name>
</gene>
<dbReference type="GO" id="GO:0009451">
    <property type="term" value="P:RNA modification"/>
    <property type="evidence" value="ECO:0007669"/>
    <property type="project" value="InterPro"/>
</dbReference>
<dbReference type="SUPFAM" id="SSF48452">
    <property type="entry name" value="TPR-like"/>
    <property type="match status" value="1"/>
</dbReference>
<feature type="domain" description="DYW" evidence="4">
    <location>
        <begin position="557"/>
        <end position="650"/>
    </location>
</feature>
<feature type="repeat" description="PPR" evidence="3">
    <location>
        <begin position="343"/>
        <end position="377"/>
    </location>
</feature>
<accession>A0A200PUF1</accession>
<dbReference type="AlphaFoldDB" id="A0A200PUF1"/>
<feature type="repeat" description="PPR" evidence="3">
    <location>
        <begin position="242"/>
        <end position="276"/>
    </location>
</feature>
<dbReference type="FunFam" id="1.25.40.10:FF:000285">
    <property type="entry name" value="Pentatricopeptide repeat-containing protein, chloroplastic"/>
    <property type="match status" value="1"/>
</dbReference>
<dbReference type="FunFam" id="1.25.40.10:FF:001767">
    <property type="entry name" value="Pentatricopeptide repeat-containing protein At5g15340, mitochondrial"/>
    <property type="match status" value="1"/>
</dbReference>
<protein>
    <submittedName>
        <fullName evidence="5">Pentatricopeptide repeat</fullName>
    </submittedName>
</protein>
<dbReference type="PROSITE" id="PS51375">
    <property type="entry name" value="PPR"/>
    <property type="match status" value="5"/>
</dbReference>
<organism evidence="5 6">
    <name type="scientific">Macleaya cordata</name>
    <name type="common">Five-seeded plume-poppy</name>
    <name type="synonym">Bocconia cordata</name>
    <dbReference type="NCBI Taxonomy" id="56857"/>
    <lineage>
        <taxon>Eukaryota</taxon>
        <taxon>Viridiplantae</taxon>
        <taxon>Streptophyta</taxon>
        <taxon>Embryophyta</taxon>
        <taxon>Tracheophyta</taxon>
        <taxon>Spermatophyta</taxon>
        <taxon>Magnoliopsida</taxon>
        <taxon>Ranunculales</taxon>
        <taxon>Papaveraceae</taxon>
        <taxon>Papaveroideae</taxon>
        <taxon>Macleaya</taxon>
    </lineage>
</organism>
<dbReference type="Pfam" id="PF13041">
    <property type="entry name" value="PPR_2"/>
    <property type="match status" value="4"/>
</dbReference>
<dbReference type="InterPro" id="IPR011990">
    <property type="entry name" value="TPR-like_helical_dom_sf"/>
</dbReference>
<dbReference type="PANTHER" id="PTHR47926:SF342">
    <property type="entry name" value="TETRATRICOPEPTIDE-LIKE HELICAL DOMAIN-CONTAINING PROTEIN-RELATED"/>
    <property type="match status" value="1"/>
</dbReference>
<dbReference type="FunFam" id="1.25.40.10:FF:000144">
    <property type="entry name" value="Pentatricopeptide repeat-containing protein, mitochondrial"/>
    <property type="match status" value="1"/>
</dbReference>
<comment type="similarity">
    <text evidence="1">Belongs to the PPR family. PCMP-H subfamily.</text>
</comment>
<dbReference type="FunFam" id="1.25.40.10:FF:000351">
    <property type="entry name" value="Pentatricopeptide repeat-containing protein"/>
    <property type="match status" value="1"/>
</dbReference>
<dbReference type="InterPro" id="IPR032867">
    <property type="entry name" value="DYW_dom"/>
</dbReference>
<dbReference type="Proteomes" id="UP000195402">
    <property type="component" value="Unassembled WGS sequence"/>
</dbReference>
<dbReference type="GO" id="GO:0008270">
    <property type="term" value="F:zinc ion binding"/>
    <property type="evidence" value="ECO:0007669"/>
    <property type="project" value="InterPro"/>
</dbReference>
<dbReference type="PANTHER" id="PTHR47926">
    <property type="entry name" value="PENTATRICOPEPTIDE REPEAT-CONTAINING PROTEIN"/>
    <property type="match status" value="1"/>
</dbReference>
<comment type="caution">
    <text evidence="5">The sequence shown here is derived from an EMBL/GenBank/DDBJ whole genome shotgun (WGS) entry which is preliminary data.</text>
</comment>
<dbReference type="InterPro" id="IPR046848">
    <property type="entry name" value="E_motif"/>
</dbReference>
<proteinExistence type="inferred from homology"/>
<feature type="repeat" description="PPR" evidence="3">
    <location>
        <begin position="141"/>
        <end position="175"/>
    </location>
</feature>
<dbReference type="Pfam" id="PF20431">
    <property type="entry name" value="E_motif"/>
    <property type="match status" value="1"/>
</dbReference>
<dbReference type="GO" id="GO:0003723">
    <property type="term" value="F:RNA binding"/>
    <property type="evidence" value="ECO:0007669"/>
    <property type="project" value="InterPro"/>
</dbReference>
<reference evidence="5 6" key="1">
    <citation type="journal article" date="2017" name="Mol. Plant">
        <title>The Genome of Medicinal Plant Macleaya cordata Provides New Insights into Benzylisoquinoline Alkaloids Metabolism.</title>
        <authorList>
            <person name="Liu X."/>
            <person name="Liu Y."/>
            <person name="Huang P."/>
            <person name="Ma Y."/>
            <person name="Qing Z."/>
            <person name="Tang Q."/>
            <person name="Cao H."/>
            <person name="Cheng P."/>
            <person name="Zheng Y."/>
            <person name="Yuan Z."/>
            <person name="Zhou Y."/>
            <person name="Liu J."/>
            <person name="Tang Z."/>
            <person name="Zhuo Y."/>
            <person name="Zhang Y."/>
            <person name="Yu L."/>
            <person name="Huang J."/>
            <person name="Yang P."/>
            <person name="Peng Q."/>
            <person name="Zhang J."/>
            <person name="Jiang W."/>
            <person name="Zhang Z."/>
            <person name="Lin K."/>
            <person name="Ro D.K."/>
            <person name="Chen X."/>
            <person name="Xiong X."/>
            <person name="Shang Y."/>
            <person name="Huang S."/>
            <person name="Zeng J."/>
        </authorList>
    </citation>
    <scope>NUCLEOTIDE SEQUENCE [LARGE SCALE GENOMIC DNA]</scope>
    <source>
        <strain evidence="6">cv. BLH2017</strain>
        <tissue evidence="5">Root</tissue>
    </source>
</reference>
<dbReference type="Pfam" id="PF01535">
    <property type="entry name" value="PPR"/>
    <property type="match status" value="3"/>
</dbReference>
<keyword evidence="2" id="KW-0677">Repeat</keyword>
<keyword evidence="6" id="KW-1185">Reference proteome</keyword>
<name>A0A200PUF1_MACCD</name>
<dbReference type="Pfam" id="PF14432">
    <property type="entry name" value="DYW_deaminase"/>
    <property type="match status" value="1"/>
</dbReference>
<dbReference type="Gene3D" id="1.25.40.10">
    <property type="entry name" value="Tetratricopeptide repeat domain"/>
    <property type="match status" value="4"/>
</dbReference>
<sequence length="650" mass="72702">MKKSGFPLLSLGNKLIDAYIKCEAIDDGRTLFDEMTTRHIVTWNSMISTYIRQKRIGEAIKLYEEMILDGIIADEFTYSSVFKAFSDLGLLQEGRKAHGRLLVSGLSVSNVFVGSALVDMYAKFGKLTDARLVSDEIVEKDVVLMTALIVGYTQNGEDFEALKIFRDMIKDGIRANDFTFASVLIACGNLADMNIGKQIHGLLVKSVSEFAVASRTSLLTMYSKCGLIDDSLKVFDRFFNANLVTWTALIMGLVQNGREESALSIFCQMIRNSMTPNAFTLSTVLRACSILAMLTEGQEIHGLVLKMGLDRNRFVGAALIDMYGKCGIIKMASSIFNNLNELDVVSVNSMIYGYAQSGNGEEAVKLYDQMPGLGVKPNDGTFVSVLSACSNAGLLEEGRRIFSSIKNNHEIELSSDHYACMVDLLGRAGKLEEAERLINQVKNPDVVLWRTLLSSCKIHGDVEMAKRIMNRVIELKPGDEGAHILLSNIYASTGNWNEVTKMKVMMKDMKLKKNPAMSWIEVDGEVHKFMAGDLSHPRSMDIDEELKRLSEKIEGLGYVPDARFVLQDLDEKDKERSLYYHSEKLAIAFGLLSSSNRSTCIRIFKNLRVCGDCHNWIKFVSRVVGREIIARDAKRFHHFRDGFCSCGDFW</sequence>
<evidence type="ECO:0000259" key="4">
    <source>
        <dbReference type="Pfam" id="PF14432"/>
    </source>
</evidence>
<dbReference type="InParanoid" id="A0A200PUF1"/>
<dbReference type="FunCoup" id="A0A200PUF1">
    <property type="interactions" value="18"/>
</dbReference>
<evidence type="ECO:0000256" key="2">
    <source>
        <dbReference type="ARBA" id="ARBA00022737"/>
    </source>
</evidence>
<evidence type="ECO:0000313" key="5">
    <source>
        <dbReference type="EMBL" id="OVA01834.1"/>
    </source>
</evidence>
<dbReference type="NCBIfam" id="TIGR00756">
    <property type="entry name" value="PPR"/>
    <property type="match status" value="4"/>
</dbReference>
<dbReference type="InterPro" id="IPR046960">
    <property type="entry name" value="PPR_At4g14850-like_plant"/>
</dbReference>
<dbReference type="OrthoDB" id="185373at2759"/>
<feature type="repeat" description="PPR" evidence="3">
    <location>
        <begin position="39"/>
        <end position="73"/>
    </location>
</feature>
<evidence type="ECO:0000256" key="3">
    <source>
        <dbReference type="PROSITE-ProRule" id="PRU00708"/>
    </source>
</evidence>
<dbReference type="Pfam" id="PF20430">
    <property type="entry name" value="Eplus_motif"/>
    <property type="match status" value="1"/>
</dbReference>
<feature type="repeat" description="PPR" evidence="3">
    <location>
        <begin position="414"/>
        <end position="448"/>
    </location>
</feature>